<dbReference type="InterPro" id="IPR036390">
    <property type="entry name" value="WH_DNA-bd_sf"/>
</dbReference>
<dbReference type="FunFam" id="1.10.10.10:FF:000001">
    <property type="entry name" value="LysR family transcriptional regulator"/>
    <property type="match status" value="1"/>
</dbReference>
<dbReference type="Gene3D" id="1.10.10.10">
    <property type="entry name" value="Winged helix-like DNA-binding domain superfamily/Winged helix DNA-binding domain"/>
    <property type="match status" value="1"/>
</dbReference>
<dbReference type="PANTHER" id="PTHR30419:SF8">
    <property type="entry name" value="NITROGEN ASSIMILATION TRANSCRIPTIONAL ACTIVATOR-RELATED"/>
    <property type="match status" value="1"/>
</dbReference>
<name>A0A085V6X2_PSESX</name>
<dbReference type="InterPro" id="IPR036388">
    <property type="entry name" value="WH-like_DNA-bd_sf"/>
</dbReference>
<comment type="caution">
    <text evidence="6">The sequence shown here is derived from an EMBL/GenBank/DDBJ whole genome shotgun (WGS) entry which is preliminary data.</text>
</comment>
<keyword evidence="2" id="KW-0805">Transcription regulation</keyword>
<feature type="domain" description="HTH lysR-type" evidence="5">
    <location>
        <begin position="1"/>
        <end position="61"/>
    </location>
</feature>
<accession>A0A085V6X2</accession>
<dbReference type="SUPFAM" id="SSF46785">
    <property type="entry name" value="Winged helix' DNA-binding domain"/>
    <property type="match status" value="1"/>
</dbReference>
<reference evidence="6 7" key="1">
    <citation type="submission" date="2014-07" db="EMBL/GenBank/DDBJ databases">
        <title>Draft Genome Sequences of Environmental Pseudomonas syringae strains.</title>
        <authorList>
            <person name="Baltrus D.A."/>
            <person name="Berge O."/>
            <person name="Morris C."/>
        </authorList>
    </citation>
    <scope>NUCLEOTIDE SEQUENCE [LARGE SCALE GENOMIC DNA]</scope>
    <source>
        <strain evidence="6 7">CEB003</strain>
    </source>
</reference>
<dbReference type="AlphaFoldDB" id="A0A085V6X2"/>
<dbReference type="SUPFAM" id="SSF53850">
    <property type="entry name" value="Periplasmic binding protein-like II"/>
    <property type="match status" value="1"/>
</dbReference>
<protein>
    <submittedName>
        <fullName evidence="6">LysR family transcriptional regulator</fullName>
    </submittedName>
</protein>
<sequence>MSLVQDRRILYFFEAVRLGSVRGAADFLDVAPSAVSRQIAQLEHELGTPLLERHRRGVKPTEAGEKVLAYYRQRLSQQEVLLESLQALRGLQSGSVILAIGEGFIDGLAEPLAKFSTLYPKVELQVNVCGTNEVIRQVVEDEAHIGLVFNPPTDPKIRSHAHQKQPVCVAVSPDHPLAQVQGPLPLKGLDTYRLGLLGVSYGIRQILTQAEQQSGVSLIPTLTCNTFAMLKRFAMQGGVTLLPTFVMVDELESGKLRALPLESEVFSNSQVHLISRLGRQLSVGSSRLLNQLMQEMTAFQKQ</sequence>
<comment type="similarity">
    <text evidence="1">Belongs to the LysR transcriptional regulatory family.</text>
</comment>
<evidence type="ECO:0000313" key="7">
    <source>
        <dbReference type="Proteomes" id="UP000028643"/>
    </source>
</evidence>
<dbReference type="GO" id="GO:0003677">
    <property type="term" value="F:DNA binding"/>
    <property type="evidence" value="ECO:0007669"/>
    <property type="project" value="UniProtKB-KW"/>
</dbReference>
<dbReference type="InterPro" id="IPR050950">
    <property type="entry name" value="HTH-type_LysR_regulators"/>
</dbReference>
<dbReference type="PROSITE" id="PS50931">
    <property type="entry name" value="HTH_LYSR"/>
    <property type="match status" value="1"/>
</dbReference>
<keyword evidence="3" id="KW-0238">DNA-binding</keyword>
<evidence type="ECO:0000256" key="2">
    <source>
        <dbReference type="ARBA" id="ARBA00023015"/>
    </source>
</evidence>
<proteinExistence type="inferred from homology"/>
<dbReference type="Gene3D" id="3.40.190.290">
    <property type="match status" value="1"/>
</dbReference>
<dbReference type="PANTHER" id="PTHR30419">
    <property type="entry name" value="HTH-TYPE TRANSCRIPTIONAL REGULATOR YBHD"/>
    <property type="match status" value="1"/>
</dbReference>
<dbReference type="RefSeq" id="WP_047575408.1">
    <property type="nucleotide sequence ID" value="NZ_JPQT01000105.1"/>
</dbReference>
<dbReference type="Proteomes" id="UP000028643">
    <property type="component" value="Unassembled WGS sequence"/>
</dbReference>
<dbReference type="GO" id="GO:0005829">
    <property type="term" value="C:cytosol"/>
    <property type="evidence" value="ECO:0007669"/>
    <property type="project" value="TreeGrafter"/>
</dbReference>
<evidence type="ECO:0000313" key="6">
    <source>
        <dbReference type="EMBL" id="KFE51185.1"/>
    </source>
</evidence>
<evidence type="ECO:0000256" key="1">
    <source>
        <dbReference type="ARBA" id="ARBA00009437"/>
    </source>
</evidence>
<organism evidence="6 7">
    <name type="scientific">Pseudomonas syringae</name>
    <dbReference type="NCBI Taxonomy" id="317"/>
    <lineage>
        <taxon>Bacteria</taxon>
        <taxon>Pseudomonadati</taxon>
        <taxon>Pseudomonadota</taxon>
        <taxon>Gammaproteobacteria</taxon>
        <taxon>Pseudomonadales</taxon>
        <taxon>Pseudomonadaceae</taxon>
        <taxon>Pseudomonas</taxon>
    </lineage>
</organism>
<dbReference type="GO" id="GO:0003700">
    <property type="term" value="F:DNA-binding transcription factor activity"/>
    <property type="evidence" value="ECO:0007669"/>
    <property type="project" value="InterPro"/>
</dbReference>
<dbReference type="PATRIC" id="fig|317.174.peg.2735"/>
<evidence type="ECO:0000256" key="4">
    <source>
        <dbReference type="ARBA" id="ARBA00023163"/>
    </source>
</evidence>
<dbReference type="InterPro" id="IPR000847">
    <property type="entry name" value="LysR_HTH_N"/>
</dbReference>
<gene>
    <name evidence="6" type="ORF">IV02_13320</name>
</gene>
<evidence type="ECO:0000256" key="3">
    <source>
        <dbReference type="ARBA" id="ARBA00023125"/>
    </source>
</evidence>
<dbReference type="EMBL" id="JPQT01000105">
    <property type="protein sequence ID" value="KFE51185.1"/>
    <property type="molecule type" value="Genomic_DNA"/>
</dbReference>
<dbReference type="Pfam" id="PF03466">
    <property type="entry name" value="LysR_substrate"/>
    <property type="match status" value="1"/>
</dbReference>
<dbReference type="Pfam" id="PF00126">
    <property type="entry name" value="HTH_1"/>
    <property type="match status" value="1"/>
</dbReference>
<dbReference type="InterPro" id="IPR005119">
    <property type="entry name" value="LysR_subst-bd"/>
</dbReference>
<keyword evidence="4" id="KW-0804">Transcription</keyword>
<evidence type="ECO:0000259" key="5">
    <source>
        <dbReference type="PROSITE" id="PS50931"/>
    </source>
</evidence>